<dbReference type="GO" id="GO:0080008">
    <property type="term" value="C:Cul4-RING E3 ubiquitin ligase complex"/>
    <property type="evidence" value="ECO:0007669"/>
    <property type="project" value="TreeGrafter"/>
</dbReference>
<evidence type="ECO:0000313" key="4">
    <source>
        <dbReference type="EMBL" id="ANB11298.1"/>
    </source>
</evidence>
<evidence type="ECO:0000256" key="1">
    <source>
        <dbReference type="ARBA" id="ARBA00022574"/>
    </source>
</evidence>
<dbReference type="Gene3D" id="2.130.10.10">
    <property type="entry name" value="YVTN repeat-like/Quinoprotein amine dehydrogenase"/>
    <property type="match status" value="2"/>
</dbReference>
<dbReference type="Proteomes" id="UP000189580">
    <property type="component" value="Chromosome c"/>
</dbReference>
<evidence type="ECO:0000256" key="3">
    <source>
        <dbReference type="SAM" id="MobiDB-lite"/>
    </source>
</evidence>
<keyword evidence="2" id="KW-0677">Repeat</keyword>
<evidence type="ECO:0000256" key="2">
    <source>
        <dbReference type="ARBA" id="ARBA00022737"/>
    </source>
</evidence>
<dbReference type="KEGG" id="slb:AWJ20_4102"/>
<reference evidence="4 5" key="1">
    <citation type="submission" date="2016-02" db="EMBL/GenBank/DDBJ databases">
        <title>Complete genome sequence and transcriptome regulation of the pentose utilising yeast Sugiyamaella lignohabitans.</title>
        <authorList>
            <person name="Bellasio M."/>
            <person name="Peymann A."/>
            <person name="Valli M."/>
            <person name="Sipitzky M."/>
            <person name="Graf A."/>
            <person name="Sauer M."/>
            <person name="Marx H."/>
            <person name="Mattanovich D."/>
        </authorList>
    </citation>
    <scope>NUCLEOTIDE SEQUENCE [LARGE SCALE GENOMIC DNA]</scope>
    <source>
        <strain evidence="4 5">CBS 10342</strain>
    </source>
</reference>
<dbReference type="OrthoDB" id="4075801at2759"/>
<protein>
    <submittedName>
        <fullName evidence="4">Uncharacterized protein</fullName>
    </submittedName>
</protein>
<name>A0A161HJ14_9ASCO</name>
<keyword evidence="1" id="KW-0853">WD repeat</keyword>
<dbReference type="SMART" id="SM00320">
    <property type="entry name" value="WD40"/>
    <property type="match status" value="4"/>
</dbReference>
<sequence length="497" mass="53936">MSVVPELPGFYYDNDRKRYFRIINTGQATSQGSSDYSISAVAEVRRRRKKRNVDQNGTTSRSGHSSQYGPGNGLGVHTCCSNTSNRQGSLMSSLYPYPHGSGSSIKRYMLASSVNPRINRTAHSTMLISAMSQQAHWSLEMASTSDNLACISWSQKEQVLVLGTKEGQCSAVSGEEMVTDTTSLIVRPSNSNSTYLLGSFNSEVTSLSLSGDSMVTTSLGGPGMSGHLGCTIMKPNDASSYIQFKLPERKSAFCSAVREDPSGPYTRLAVGADTCAFCIHPYVSGAFKERFDTGSDVLAVEYVDESPSSANSYLLLAGCRSGSLNLLDPRLPSRHLTPTKPVTQAFHPSAVTHVKSLNDSRYLLVSGLEDTLALYDLRYVKPGAGPSNRTRSPYLKNLGAPSKPVLTYNGYTNLHTSRHGFAVDSACKNFAVASDDGKVFIYNIWTGDNITSRPLRKYPFFPSAVTCLEWAPSGGLFAGYGTCLQYWSWAPLTDQLA</sequence>
<organism evidence="4 5">
    <name type="scientific">Sugiyamaella lignohabitans</name>
    <dbReference type="NCBI Taxonomy" id="796027"/>
    <lineage>
        <taxon>Eukaryota</taxon>
        <taxon>Fungi</taxon>
        <taxon>Dikarya</taxon>
        <taxon>Ascomycota</taxon>
        <taxon>Saccharomycotina</taxon>
        <taxon>Dipodascomycetes</taxon>
        <taxon>Dipodascales</taxon>
        <taxon>Trichomonascaceae</taxon>
        <taxon>Sugiyamaella</taxon>
    </lineage>
</organism>
<feature type="region of interest" description="Disordered" evidence="3">
    <location>
        <begin position="43"/>
        <end position="70"/>
    </location>
</feature>
<dbReference type="InterPro" id="IPR052254">
    <property type="entry name" value="CUL4-DDB1_E3_ligase_receptor"/>
</dbReference>
<evidence type="ECO:0000313" key="5">
    <source>
        <dbReference type="Proteomes" id="UP000189580"/>
    </source>
</evidence>
<dbReference type="SUPFAM" id="SSF50978">
    <property type="entry name" value="WD40 repeat-like"/>
    <property type="match status" value="1"/>
</dbReference>
<dbReference type="RefSeq" id="XP_018733775.1">
    <property type="nucleotide sequence ID" value="XM_018881158.1"/>
</dbReference>
<feature type="compositionally biased region" description="Polar residues" evidence="3">
    <location>
        <begin position="54"/>
        <end position="69"/>
    </location>
</feature>
<dbReference type="PANTHER" id="PTHR44472:SF1">
    <property type="entry name" value="DDB1 AND CUL4 ASSOCIATED FACTOR 4"/>
    <property type="match status" value="1"/>
</dbReference>
<dbReference type="InterPro" id="IPR015943">
    <property type="entry name" value="WD40/YVTN_repeat-like_dom_sf"/>
</dbReference>
<dbReference type="PANTHER" id="PTHR44472">
    <property type="entry name" value="DDB1- AND CUL4-ASSOCIATED FACTOR 4-RELATED"/>
    <property type="match status" value="1"/>
</dbReference>
<dbReference type="AlphaFoldDB" id="A0A161HJ14"/>
<dbReference type="EMBL" id="CP014500">
    <property type="protein sequence ID" value="ANB11298.1"/>
    <property type="molecule type" value="Genomic_DNA"/>
</dbReference>
<dbReference type="InterPro" id="IPR001680">
    <property type="entry name" value="WD40_rpt"/>
</dbReference>
<gene>
    <name evidence="4" type="ORF">AWJ20_4102</name>
</gene>
<accession>A0A161HJ14</accession>
<proteinExistence type="predicted"/>
<dbReference type="GeneID" id="30036198"/>
<keyword evidence="5" id="KW-1185">Reference proteome</keyword>
<dbReference type="InterPro" id="IPR036322">
    <property type="entry name" value="WD40_repeat_dom_sf"/>
</dbReference>